<dbReference type="Pfam" id="PF02954">
    <property type="entry name" value="HTH_8"/>
    <property type="match status" value="1"/>
</dbReference>
<dbReference type="RefSeq" id="WP_015906451.1">
    <property type="nucleotide sequence ID" value="NC_012108.1"/>
</dbReference>
<dbReference type="SUPFAM" id="SSF52172">
    <property type="entry name" value="CheY-like"/>
    <property type="match status" value="1"/>
</dbReference>
<dbReference type="KEGG" id="dat:HRM2_46850"/>
<dbReference type="PROSITE" id="PS00688">
    <property type="entry name" value="SIGMA54_INTERACT_3"/>
    <property type="match status" value="1"/>
</dbReference>
<reference evidence="14 15" key="1">
    <citation type="journal article" date="2009" name="Environ. Microbiol.">
        <title>Genome sequence of Desulfobacterium autotrophicum HRM2, a marine sulfate reducer oxidizing organic carbon completely to carbon dioxide.</title>
        <authorList>
            <person name="Strittmatter A.W."/>
            <person name="Liesegang H."/>
            <person name="Rabus R."/>
            <person name="Decker I."/>
            <person name="Amann J."/>
            <person name="Andres S."/>
            <person name="Henne A."/>
            <person name="Fricke W.F."/>
            <person name="Martinez-Arias R."/>
            <person name="Bartels D."/>
            <person name="Goesmann A."/>
            <person name="Krause L."/>
            <person name="Puehler A."/>
            <person name="Klenk H.P."/>
            <person name="Richter M."/>
            <person name="Schuler M."/>
            <person name="Gloeckner F.O."/>
            <person name="Meyerdierks A."/>
            <person name="Gottschalk G."/>
            <person name="Amann R."/>
        </authorList>
    </citation>
    <scope>NUCLEOTIDE SEQUENCE [LARGE SCALE GENOMIC DNA]</scope>
    <source>
        <strain evidence="15">ATCC 43914 / DSM 3382 / HRM2</strain>
    </source>
</reference>
<dbReference type="FunFam" id="1.10.8.60:FF:000014">
    <property type="entry name" value="DNA-binding transcriptional regulator NtrC"/>
    <property type="match status" value="1"/>
</dbReference>
<dbReference type="GO" id="GO:0000160">
    <property type="term" value="P:phosphorelay signal transduction system"/>
    <property type="evidence" value="ECO:0007669"/>
    <property type="project" value="UniProtKB-KW"/>
</dbReference>
<dbReference type="Proteomes" id="UP000000442">
    <property type="component" value="Chromosome"/>
</dbReference>
<dbReference type="InterPro" id="IPR058031">
    <property type="entry name" value="AAA_lid_NorR"/>
</dbReference>
<keyword evidence="7" id="KW-0805">Transcription regulation</keyword>
<evidence type="ECO:0000313" key="15">
    <source>
        <dbReference type="Proteomes" id="UP000000442"/>
    </source>
</evidence>
<dbReference type="GO" id="GO:0005524">
    <property type="term" value="F:ATP binding"/>
    <property type="evidence" value="ECO:0007669"/>
    <property type="project" value="UniProtKB-KW"/>
</dbReference>
<keyword evidence="8" id="KW-0238">DNA-binding</keyword>
<keyword evidence="5" id="KW-0067">ATP-binding</keyword>
<dbReference type="CDD" id="cd00009">
    <property type="entry name" value="AAA"/>
    <property type="match status" value="1"/>
</dbReference>
<dbReference type="HOGENOM" id="CLU_000445_0_6_7"/>
<dbReference type="InterPro" id="IPR001789">
    <property type="entry name" value="Sig_transdc_resp-reg_receiver"/>
</dbReference>
<evidence type="ECO:0000313" key="14">
    <source>
        <dbReference type="EMBL" id="ACN17741.1"/>
    </source>
</evidence>
<feature type="modified residue" description="4-aspartylphosphate" evidence="11">
    <location>
        <position position="55"/>
    </location>
</feature>
<dbReference type="SUPFAM" id="SSF52540">
    <property type="entry name" value="P-loop containing nucleoside triphosphate hydrolases"/>
    <property type="match status" value="1"/>
</dbReference>
<evidence type="ECO:0000256" key="11">
    <source>
        <dbReference type="PROSITE-ProRule" id="PRU00169"/>
    </source>
</evidence>
<dbReference type="InterPro" id="IPR009057">
    <property type="entry name" value="Homeodomain-like_sf"/>
</dbReference>
<proteinExistence type="predicted"/>
<accession>C0QH82</accession>
<dbReference type="InterPro" id="IPR025662">
    <property type="entry name" value="Sigma_54_int_dom_ATP-bd_1"/>
</dbReference>
<feature type="domain" description="Sigma-54 factor interaction" evidence="12">
    <location>
        <begin position="145"/>
        <end position="374"/>
    </location>
</feature>
<dbReference type="EMBL" id="CP001087">
    <property type="protein sequence ID" value="ACN17741.1"/>
    <property type="molecule type" value="Genomic_DNA"/>
</dbReference>
<dbReference type="PROSITE" id="PS00675">
    <property type="entry name" value="SIGMA54_INTERACT_1"/>
    <property type="match status" value="1"/>
</dbReference>
<dbReference type="OrthoDB" id="9763792at2"/>
<dbReference type="PANTHER" id="PTHR32071">
    <property type="entry name" value="TRANSCRIPTIONAL REGULATORY PROTEIN"/>
    <property type="match status" value="1"/>
</dbReference>
<organism evidence="14 15">
    <name type="scientific">Desulforapulum autotrophicum (strain ATCC 43914 / DSM 3382 / VKM B-1955 / HRM2)</name>
    <name type="common">Desulfobacterium autotrophicum</name>
    <dbReference type="NCBI Taxonomy" id="177437"/>
    <lineage>
        <taxon>Bacteria</taxon>
        <taxon>Pseudomonadati</taxon>
        <taxon>Thermodesulfobacteriota</taxon>
        <taxon>Desulfobacteria</taxon>
        <taxon>Desulfobacterales</taxon>
        <taxon>Desulfobacteraceae</taxon>
        <taxon>Desulforapulum</taxon>
    </lineage>
</organism>
<dbReference type="Pfam" id="PF25601">
    <property type="entry name" value="AAA_lid_14"/>
    <property type="match status" value="1"/>
</dbReference>
<dbReference type="CDD" id="cd17536">
    <property type="entry name" value="REC_YesN-like"/>
    <property type="match status" value="1"/>
</dbReference>
<sequence length="450" mass="50684">MKQKISVLIVDDELIVRESLFHWFKKEGYTADTAPSGEAALGMLEKQSFDVLFVDMKMPGMDGLELVRQTRERYPDSSVVIITAYGSIDTAVTAMKKGAADYLLKPFKPDQLALVMEKILHQKRMDNECRFLKGELSKRTRFDNIIGESAGMQQLYTMITDVAETDAPVLILGETGTGKELVAKAIHAKSSRKNSPFIPINCGSLPDTLMESELFGFTRGAFTGAHTGRKGYFEVVEGGTLFLDEIGEVSQRMQVDLLRVLEDKKITKIGETTPREVDFRLISATRQKLDQMIRTGAFRQDLFFRINVITLEVPALRNRASDIPLLVDHFLERYSSETNRQVDRVNPAAMEALICYDWPGNVRELENAVERAVVLSKSRTLTLADFRFLFQGEGSTPAQGSMGTLKQVEKDHVTGILNRTGWNITRTAKILDVSRTTLHRIIRRNELEKP</sequence>
<evidence type="ECO:0000256" key="4">
    <source>
        <dbReference type="ARBA" id="ARBA00022741"/>
    </source>
</evidence>
<dbReference type="Gene3D" id="3.40.50.300">
    <property type="entry name" value="P-loop containing nucleotide triphosphate hydrolases"/>
    <property type="match status" value="1"/>
</dbReference>
<dbReference type="Pfam" id="PF00072">
    <property type="entry name" value="Response_reg"/>
    <property type="match status" value="1"/>
</dbReference>
<evidence type="ECO:0000256" key="10">
    <source>
        <dbReference type="ARBA" id="ARBA00023163"/>
    </source>
</evidence>
<dbReference type="eggNOG" id="COG2204">
    <property type="taxonomic scope" value="Bacteria"/>
</dbReference>
<evidence type="ECO:0000256" key="3">
    <source>
        <dbReference type="ARBA" id="ARBA00022553"/>
    </source>
</evidence>
<dbReference type="Gene3D" id="1.10.8.60">
    <property type="match status" value="1"/>
</dbReference>
<keyword evidence="2" id="KW-0963">Cytoplasm</keyword>
<dbReference type="InterPro" id="IPR003593">
    <property type="entry name" value="AAA+_ATPase"/>
</dbReference>
<evidence type="ECO:0000259" key="12">
    <source>
        <dbReference type="PROSITE" id="PS50045"/>
    </source>
</evidence>
<keyword evidence="15" id="KW-1185">Reference proteome</keyword>
<dbReference type="Gene3D" id="3.40.50.2300">
    <property type="match status" value="1"/>
</dbReference>
<protein>
    <submittedName>
        <fullName evidence="14">Response regulator</fullName>
    </submittedName>
</protein>
<keyword evidence="6" id="KW-0902">Two-component regulatory system</keyword>
<feature type="domain" description="Response regulatory" evidence="13">
    <location>
        <begin position="6"/>
        <end position="120"/>
    </location>
</feature>
<keyword evidence="10" id="KW-0804">Transcription</keyword>
<keyword evidence="3 11" id="KW-0597">Phosphoprotein</keyword>
<evidence type="ECO:0000256" key="5">
    <source>
        <dbReference type="ARBA" id="ARBA00022840"/>
    </source>
</evidence>
<comment type="subcellular location">
    <subcellularLocation>
        <location evidence="1">Cytoplasm</location>
    </subcellularLocation>
</comment>
<dbReference type="FunFam" id="3.40.50.2300:FF:000018">
    <property type="entry name" value="DNA-binding transcriptional regulator NtrC"/>
    <property type="match status" value="1"/>
</dbReference>
<evidence type="ECO:0000256" key="8">
    <source>
        <dbReference type="ARBA" id="ARBA00023125"/>
    </source>
</evidence>
<dbReference type="InterPro" id="IPR025944">
    <property type="entry name" value="Sigma_54_int_dom_CS"/>
</dbReference>
<dbReference type="Pfam" id="PF00158">
    <property type="entry name" value="Sigma54_activat"/>
    <property type="match status" value="1"/>
</dbReference>
<dbReference type="GO" id="GO:0006355">
    <property type="term" value="P:regulation of DNA-templated transcription"/>
    <property type="evidence" value="ECO:0007669"/>
    <property type="project" value="InterPro"/>
</dbReference>
<keyword evidence="9" id="KW-0010">Activator</keyword>
<evidence type="ECO:0000256" key="2">
    <source>
        <dbReference type="ARBA" id="ARBA00022490"/>
    </source>
</evidence>
<dbReference type="InterPro" id="IPR011006">
    <property type="entry name" value="CheY-like_superfamily"/>
</dbReference>
<evidence type="ECO:0000256" key="7">
    <source>
        <dbReference type="ARBA" id="ARBA00023015"/>
    </source>
</evidence>
<dbReference type="PROSITE" id="PS50110">
    <property type="entry name" value="RESPONSE_REGULATORY"/>
    <property type="match status" value="1"/>
</dbReference>
<evidence type="ECO:0000256" key="1">
    <source>
        <dbReference type="ARBA" id="ARBA00004496"/>
    </source>
</evidence>
<dbReference type="Gene3D" id="1.10.10.60">
    <property type="entry name" value="Homeodomain-like"/>
    <property type="match status" value="1"/>
</dbReference>
<dbReference type="SMART" id="SM00382">
    <property type="entry name" value="AAA"/>
    <property type="match status" value="1"/>
</dbReference>
<evidence type="ECO:0000259" key="13">
    <source>
        <dbReference type="PROSITE" id="PS50110"/>
    </source>
</evidence>
<dbReference type="GO" id="GO:0005737">
    <property type="term" value="C:cytoplasm"/>
    <property type="evidence" value="ECO:0007669"/>
    <property type="project" value="UniProtKB-SubCell"/>
</dbReference>
<keyword evidence="4" id="KW-0547">Nucleotide-binding</keyword>
<dbReference type="AlphaFoldDB" id="C0QH82"/>
<dbReference type="InterPro" id="IPR002197">
    <property type="entry name" value="HTH_Fis"/>
</dbReference>
<dbReference type="FunFam" id="3.40.50.300:FF:000006">
    <property type="entry name" value="DNA-binding transcriptional regulator NtrC"/>
    <property type="match status" value="1"/>
</dbReference>
<dbReference type="SUPFAM" id="SSF46689">
    <property type="entry name" value="Homeodomain-like"/>
    <property type="match status" value="1"/>
</dbReference>
<dbReference type="InterPro" id="IPR002078">
    <property type="entry name" value="Sigma_54_int"/>
</dbReference>
<evidence type="ECO:0000256" key="6">
    <source>
        <dbReference type="ARBA" id="ARBA00023012"/>
    </source>
</evidence>
<dbReference type="GO" id="GO:0043565">
    <property type="term" value="F:sequence-specific DNA binding"/>
    <property type="evidence" value="ECO:0007669"/>
    <property type="project" value="InterPro"/>
</dbReference>
<dbReference type="SMART" id="SM00448">
    <property type="entry name" value="REC"/>
    <property type="match status" value="1"/>
</dbReference>
<dbReference type="PROSITE" id="PS50045">
    <property type="entry name" value="SIGMA54_INTERACT_4"/>
    <property type="match status" value="1"/>
</dbReference>
<dbReference type="InterPro" id="IPR027417">
    <property type="entry name" value="P-loop_NTPase"/>
</dbReference>
<evidence type="ECO:0000256" key="9">
    <source>
        <dbReference type="ARBA" id="ARBA00023159"/>
    </source>
</evidence>
<gene>
    <name evidence="14" type="ordered locus">HRM2_46850</name>
</gene>
<dbReference type="STRING" id="177437.HRM2_46850"/>
<name>C0QH82_DESAH</name>